<sequence>MESSLRDVVSRLAGSDDAAWIIFEGQSVDWLVSNGLAVLTQREPMERWPTQIVAQFREALNNAQTAYRTRNIMIHGEWRTDCFMGEGCIGRSAPVPADGPVFHVHRSRYRKGLEERQLAIVDIEALAEHMRELEYELRAAMKKADDAWLGSIA</sequence>
<dbReference type="RefSeq" id="WP_345375776.1">
    <property type="nucleotide sequence ID" value="NZ_BAABHM010000017.1"/>
</dbReference>
<proteinExistence type="predicted"/>
<protein>
    <submittedName>
        <fullName evidence="1">Uncharacterized protein</fullName>
    </submittedName>
</protein>
<dbReference type="Proteomes" id="UP001500843">
    <property type="component" value="Unassembled WGS sequence"/>
</dbReference>
<reference evidence="2" key="1">
    <citation type="journal article" date="2019" name="Int. J. Syst. Evol. Microbiol.">
        <title>The Global Catalogue of Microorganisms (GCM) 10K type strain sequencing project: providing services to taxonomists for standard genome sequencing and annotation.</title>
        <authorList>
            <consortium name="The Broad Institute Genomics Platform"/>
            <consortium name="The Broad Institute Genome Sequencing Center for Infectious Disease"/>
            <person name="Wu L."/>
            <person name="Ma J."/>
        </authorList>
    </citation>
    <scope>NUCLEOTIDE SEQUENCE [LARGE SCALE GENOMIC DNA]</scope>
    <source>
        <strain evidence="2">JCM 17975</strain>
    </source>
</reference>
<name>A0ABP8XS47_9MICO</name>
<evidence type="ECO:0000313" key="1">
    <source>
        <dbReference type="EMBL" id="GAA4712788.1"/>
    </source>
</evidence>
<organism evidence="1 2">
    <name type="scientific">Promicromonospora umidemergens</name>
    <dbReference type="NCBI Taxonomy" id="629679"/>
    <lineage>
        <taxon>Bacteria</taxon>
        <taxon>Bacillati</taxon>
        <taxon>Actinomycetota</taxon>
        <taxon>Actinomycetes</taxon>
        <taxon>Micrococcales</taxon>
        <taxon>Promicromonosporaceae</taxon>
        <taxon>Promicromonospora</taxon>
    </lineage>
</organism>
<evidence type="ECO:0000313" key="2">
    <source>
        <dbReference type="Proteomes" id="UP001500843"/>
    </source>
</evidence>
<gene>
    <name evidence="1" type="ORF">GCM10023198_39630</name>
</gene>
<comment type="caution">
    <text evidence="1">The sequence shown here is derived from an EMBL/GenBank/DDBJ whole genome shotgun (WGS) entry which is preliminary data.</text>
</comment>
<keyword evidence="2" id="KW-1185">Reference proteome</keyword>
<dbReference type="EMBL" id="BAABHM010000017">
    <property type="protein sequence ID" value="GAA4712788.1"/>
    <property type="molecule type" value="Genomic_DNA"/>
</dbReference>
<accession>A0ABP8XS47</accession>